<keyword evidence="7" id="KW-1133">Transmembrane helix</keyword>
<sequence length="275" mass="29744">MAVVRLLIRLTFLLLVLGVITAVALMLLMMDRLTGRRHNRSPVARTCFLACCRCLGIHISESGTPPAEPVLLLSNHISWTDIPVLGGLMEIRFLSKAEVASWPLVGWLAQQAGTMFIRRGGGEAAQRRQDITRTLKAGQSVLVFPEGTTSAGLTVLPFFPRLIGAATAAEVPIVPVSIAYLREGEPCHIAPFTGDDEFHHHLLRLLSAPAPEVRVTWHPAITPVAGVSARELSDQVREVILEGLRRSHQEAGISGCPAATSSSVASRTEMISRSK</sequence>
<reference evidence="10" key="1">
    <citation type="submission" date="2016-10" db="EMBL/GenBank/DDBJ databases">
        <authorList>
            <person name="Varghese N."/>
            <person name="Submissions S."/>
        </authorList>
    </citation>
    <scope>NUCLEOTIDE SEQUENCE [LARGE SCALE GENOMIC DNA]</scope>
    <source>
        <strain evidence="10">CGMCC 1.6489</strain>
    </source>
</reference>
<dbReference type="GO" id="GO:0003841">
    <property type="term" value="F:1-acylglycerol-3-phosphate O-acyltransferase activity"/>
    <property type="evidence" value="ECO:0007669"/>
    <property type="project" value="TreeGrafter"/>
</dbReference>
<dbReference type="CDD" id="cd07989">
    <property type="entry name" value="LPLAT_AGPAT-like"/>
    <property type="match status" value="1"/>
</dbReference>
<evidence type="ECO:0000256" key="5">
    <source>
        <dbReference type="ARBA" id="ARBA00023315"/>
    </source>
</evidence>
<accession>A0A1I0B314</accession>
<dbReference type="SMART" id="SM00563">
    <property type="entry name" value="PlsC"/>
    <property type="match status" value="1"/>
</dbReference>
<protein>
    <submittedName>
        <fullName evidence="9">1-acyl-sn-glycerol-3-phosphate acyltransferase</fullName>
    </submittedName>
</protein>
<feature type="compositionally biased region" description="Polar residues" evidence="6">
    <location>
        <begin position="259"/>
        <end position="269"/>
    </location>
</feature>
<evidence type="ECO:0000256" key="4">
    <source>
        <dbReference type="ARBA" id="ARBA00023098"/>
    </source>
</evidence>
<evidence type="ECO:0000313" key="10">
    <source>
        <dbReference type="Proteomes" id="UP000198762"/>
    </source>
</evidence>
<keyword evidence="2" id="KW-0444">Lipid biosynthesis</keyword>
<keyword evidence="7" id="KW-0812">Transmembrane</keyword>
<dbReference type="AlphaFoldDB" id="A0A1I0B314"/>
<evidence type="ECO:0000256" key="7">
    <source>
        <dbReference type="SAM" id="Phobius"/>
    </source>
</evidence>
<gene>
    <name evidence="9" type="ORF">SAMN04487962_103213</name>
</gene>
<organism evidence="9 10">
    <name type="scientific">Marinobacter segnicrescens</name>
    <dbReference type="NCBI Taxonomy" id="430453"/>
    <lineage>
        <taxon>Bacteria</taxon>
        <taxon>Pseudomonadati</taxon>
        <taxon>Pseudomonadota</taxon>
        <taxon>Gammaproteobacteria</taxon>
        <taxon>Pseudomonadales</taxon>
        <taxon>Marinobacteraceae</taxon>
        <taxon>Marinobacter</taxon>
    </lineage>
</organism>
<keyword evidence="4" id="KW-0443">Lipid metabolism</keyword>
<evidence type="ECO:0000313" key="9">
    <source>
        <dbReference type="EMBL" id="SET01117.1"/>
    </source>
</evidence>
<evidence type="ECO:0000256" key="3">
    <source>
        <dbReference type="ARBA" id="ARBA00022679"/>
    </source>
</evidence>
<keyword evidence="10" id="KW-1185">Reference proteome</keyword>
<feature type="region of interest" description="Disordered" evidence="6">
    <location>
        <begin position="252"/>
        <end position="275"/>
    </location>
</feature>
<dbReference type="GO" id="GO:0006654">
    <property type="term" value="P:phosphatidic acid biosynthetic process"/>
    <property type="evidence" value="ECO:0007669"/>
    <property type="project" value="TreeGrafter"/>
</dbReference>
<feature type="transmembrane region" description="Helical" evidence="7">
    <location>
        <begin position="6"/>
        <end position="30"/>
    </location>
</feature>
<feature type="domain" description="Phospholipid/glycerol acyltransferase" evidence="8">
    <location>
        <begin position="70"/>
        <end position="181"/>
    </location>
</feature>
<dbReference type="EMBL" id="FOHZ01000003">
    <property type="protein sequence ID" value="SET01117.1"/>
    <property type="molecule type" value="Genomic_DNA"/>
</dbReference>
<dbReference type="RefSeq" id="WP_177185999.1">
    <property type="nucleotide sequence ID" value="NZ_FOHZ01000003.1"/>
</dbReference>
<dbReference type="PANTHER" id="PTHR10434">
    <property type="entry name" value="1-ACYL-SN-GLYCEROL-3-PHOSPHATE ACYLTRANSFERASE"/>
    <property type="match status" value="1"/>
</dbReference>
<dbReference type="SUPFAM" id="SSF69593">
    <property type="entry name" value="Glycerol-3-phosphate (1)-acyltransferase"/>
    <property type="match status" value="1"/>
</dbReference>
<comment type="pathway">
    <text evidence="1">Lipid metabolism.</text>
</comment>
<dbReference type="Pfam" id="PF01553">
    <property type="entry name" value="Acyltransferase"/>
    <property type="match status" value="1"/>
</dbReference>
<name>A0A1I0B314_9GAMM</name>
<evidence type="ECO:0000256" key="1">
    <source>
        <dbReference type="ARBA" id="ARBA00005189"/>
    </source>
</evidence>
<keyword evidence="3 9" id="KW-0808">Transferase</keyword>
<evidence type="ECO:0000256" key="2">
    <source>
        <dbReference type="ARBA" id="ARBA00022516"/>
    </source>
</evidence>
<dbReference type="Proteomes" id="UP000198762">
    <property type="component" value="Unassembled WGS sequence"/>
</dbReference>
<proteinExistence type="predicted"/>
<keyword evidence="5 9" id="KW-0012">Acyltransferase</keyword>
<keyword evidence="7" id="KW-0472">Membrane</keyword>
<evidence type="ECO:0000256" key="6">
    <source>
        <dbReference type="SAM" id="MobiDB-lite"/>
    </source>
</evidence>
<dbReference type="STRING" id="430453.SAMN04487962_103213"/>
<evidence type="ECO:0000259" key="8">
    <source>
        <dbReference type="SMART" id="SM00563"/>
    </source>
</evidence>
<dbReference type="InterPro" id="IPR002123">
    <property type="entry name" value="Plipid/glycerol_acylTrfase"/>
</dbReference>
<dbReference type="PANTHER" id="PTHR10434:SF64">
    <property type="entry name" value="1-ACYL-SN-GLYCEROL-3-PHOSPHATE ACYLTRANSFERASE-RELATED"/>
    <property type="match status" value="1"/>
</dbReference>